<dbReference type="PANTHER" id="PTHR11142">
    <property type="entry name" value="PSEUDOURIDYLATE SYNTHASE"/>
    <property type="match status" value="1"/>
</dbReference>
<evidence type="ECO:0000256" key="6">
    <source>
        <dbReference type="RuleBase" id="RU003792"/>
    </source>
</evidence>
<keyword evidence="9" id="KW-1185">Reference proteome</keyword>
<dbReference type="Gene3D" id="3.30.70.580">
    <property type="entry name" value="Pseudouridine synthase I, catalytic domain, N-terminal subdomain"/>
    <property type="match status" value="1"/>
</dbReference>
<evidence type="ECO:0000256" key="1">
    <source>
        <dbReference type="ARBA" id="ARBA00009375"/>
    </source>
</evidence>
<dbReference type="HAMAP" id="MF_00171">
    <property type="entry name" value="TruA"/>
    <property type="match status" value="1"/>
</dbReference>
<evidence type="ECO:0000256" key="2">
    <source>
        <dbReference type="ARBA" id="ARBA00022694"/>
    </source>
</evidence>
<evidence type="ECO:0000313" key="9">
    <source>
        <dbReference type="Proteomes" id="UP000014760"/>
    </source>
</evidence>
<evidence type="ECO:0000259" key="7">
    <source>
        <dbReference type="Pfam" id="PF01416"/>
    </source>
</evidence>
<comment type="similarity">
    <text evidence="1 6">Belongs to the tRNA pseudouridine synthase TruA family.</text>
</comment>
<dbReference type="Pfam" id="PF01416">
    <property type="entry name" value="PseudoU_synth_1"/>
    <property type="match status" value="2"/>
</dbReference>
<dbReference type="InterPro" id="IPR020103">
    <property type="entry name" value="PsdUridine_synth_cat_dom_sf"/>
</dbReference>
<dbReference type="PANTHER" id="PTHR11142:SF0">
    <property type="entry name" value="TRNA PSEUDOURIDINE SYNTHASE-LIKE 1"/>
    <property type="match status" value="1"/>
</dbReference>
<protein>
    <recommendedName>
        <fullName evidence="6">tRNA pseudouridine synthase</fullName>
        <ecNumber evidence="6">5.4.99.12</ecNumber>
    </recommendedName>
</protein>
<evidence type="ECO:0000256" key="3">
    <source>
        <dbReference type="ARBA" id="ARBA00023235"/>
    </source>
</evidence>
<evidence type="ECO:0000313" key="8">
    <source>
        <dbReference type="EnsemblMetazoa" id="CapteP109251"/>
    </source>
</evidence>
<keyword evidence="2 6" id="KW-0819">tRNA processing</keyword>
<dbReference type="CDD" id="cd02570">
    <property type="entry name" value="PseudoU_synth_EcTruA"/>
    <property type="match status" value="1"/>
</dbReference>
<dbReference type="EMBL" id="AMQN01045836">
    <property type="status" value="NOT_ANNOTATED_CDS"/>
    <property type="molecule type" value="Genomic_DNA"/>
</dbReference>
<dbReference type="OrthoDB" id="271910at2759"/>
<proteinExistence type="inferred from homology"/>
<reference evidence="9" key="1">
    <citation type="submission" date="2012-12" db="EMBL/GenBank/DDBJ databases">
        <authorList>
            <person name="Hellsten U."/>
            <person name="Grimwood J."/>
            <person name="Chapman J.A."/>
            <person name="Shapiro H."/>
            <person name="Aerts A."/>
            <person name="Otillar R.P."/>
            <person name="Terry A.Y."/>
            <person name="Boore J.L."/>
            <person name="Simakov O."/>
            <person name="Marletaz F."/>
            <person name="Cho S.-J."/>
            <person name="Edsinger-Gonzales E."/>
            <person name="Havlak P."/>
            <person name="Kuo D.-H."/>
            <person name="Larsson T."/>
            <person name="Lv J."/>
            <person name="Arendt D."/>
            <person name="Savage R."/>
            <person name="Osoegawa K."/>
            <person name="de Jong P."/>
            <person name="Lindberg D.R."/>
            <person name="Seaver E.C."/>
            <person name="Weisblat D.A."/>
            <person name="Putnam N.H."/>
            <person name="Grigoriev I.V."/>
            <person name="Rokhsar D.S."/>
        </authorList>
    </citation>
    <scope>NUCLEOTIDE SEQUENCE</scope>
    <source>
        <strain evidence="9">I ESC-2004</strain>
    </source>
</reference>
<organism evidence="8 9">
    <name type="scientific">Capitella teleta</name>
    <name type="common">Polychaete worm</name>
    <dbReference type="NCBI Taxonomy" id="283909"/>
    <lineage>
        <taxon>Eukaryota</taxon>
        <taxon>Metazoa</taxon>
        <taxon>Spiralia</taxon>
        <taxon>Lophotrochozoa</taxon>
        <taxon>Annelida</taxon>
        <taxon>Polychaeta</taxon>
        <taxon>Sedentaria</taxon>
        <taxon>Scolecida</taxon>
        <taxon>Capitellidae</taxon>
        <taxon>Capitella</taxon>
    </lineage>
</organism>
<accession>X1YUF9</accession>
<dbReference type="Proteomes" id="UP000014760">
    <property type="component" value="Unassembled WGS sequence"/>
</dbReference>
<evidence type="ECO:0000256" key="4">
    <source>
        <dbReference type="PIRSR" id="PIRSR001430-1"/>
    </source>
</evidence>
<dbReference type="InterPro" id="IPR001406">
    <property type="entry name" value="PsdUridine_synth_TruA"/>
</dbReference>
<feature type="domain" description="Pseudouridine synthase I TruA alpha/beta" evidence="7">
    <location>
        <begin position="145"/>
        <end position="245"/>
    </location>
</feature>
<keyword evidence="3 6" id="KW-0413">Isomerase</keyword>
<dbReference type="EnsemblMetazoa" id="CapteT109251">
    <property type="protein sequence ID" value="CapteP109251"/>
    <property type="gene ID" value="CapteG109251"/>
</dbReference>
<dbReference type="PIRSF" id="PIRSF001430">
    <property type="entry name" value="tRNA_psdUrid_synth"/>
    <property type="match status" value="1"/>
</dbReference>
<feature type="active site" description="Nucleophile" evidence="4">
    <location>
        <position position="52"/>
    </location>
</feature>
<comment type="catalytic activity">
    <reaction evidence="6">
        <text>uridine(38/39/40) in tRNA = pseudouridine(38/39/40) in tRNA</text>
        <dbReference type="Rhea" id="RHEA:22376"/>
        <dbReference type="Rhea" id="RHEA-COMP:10085"/>
        <dbReference type="Rhea" id="RHEA-COMP:10087"/>
        <dbReference type="ChEBI" id="CHEBI:65314"/>
        <dbReference type="ChEBI" id="CHEBI:65315"/>
        <dbReference type="EC" id="5.4.99.12"/>
    </reaction>
</comment>
<dbReference type="InterPro" id="IPR020097">
    <property type="entry name" value="PsdUridine_synth_TruA_a/b_dom"/>
</dbReference>
<feature type="binding site" evidence="5">
    <location>
        <position position="111"/>
    </location>
    <ligand>
        <name>substrate</name>
    </ligand>
</feature>
<dbReference type="HOGENOM" id="CLU_014673_0_2_1"/>
<name>X1YUF9_CAPTE</name>
<dbReference type="EC" id="5.4.99.12" evidence="6"/>
<dbReference type="InterPro" id="IPR020095">
    <property type="entry name" value="PsdUridine_synth_TruA_C"/>
</dbReference>
<dbReference type="STRING" id="283909.R7UA75"/>
<dbReference type="NCBIfam" id="TIGR00071">
    <property type="entry name" value="hisT_truA"/>
    <property type="match status" value="1"/>
</dbReference>
<reference evidence="8" key="3">
    <citation type="submission" date="2015-06" db="UniProtKB">
        <authorList>
            <consortium name="EnsemblMetazoa"/>
        </authorList>
    </citation>
    <scope>IDENTIFICATION</scope>
</reference>
<evidence type="ECO:0000256" key="5">
    <source>
        <dbReference type="PIRSR" id="PIRSR001430-2"/>
    </source>
</evidence>
<sequence length="264" mass="30247">MPRYRLTVEYDGRSFAGWQRQDNAPSVQDTIEKAIQAFSGQKVTLFCAGRTDSGVHALAQVAHFDLDREWLGEKIQRATNAHLHKFPIVIRAAEEVEPDFDARFWALERRYLYRLLNRPCPTALDRGRSWHIYKPLDIEAMRAGAAHLIGFHDFTTFRASSCQAKDPAKTLDEITIDRERDEIHFRFRSRSFLHRQVRSMVGSLKQVGEGKFPPEWIADILAARNRRVCGVVAPSEGLYLSGVRYCNGFDSGQDLLSQVPFYSE</sequence>
<dbReference type="SUPFAM" id="SSF55120">
    <property type="entry name" value="Pseudouridine synthase"/>
    <property type="match status" value="1"/>
</dbReference>
<dbReference type="Gene3D" id="3.30.70.660">
    <property type="entry name" value="Pseudouridine synthase I, catalytic domain, C-terminal subdomain"/>
    <property type="match status" value="1"/>
</dbReference>
<dbReference type="OMA" id="FHKFVGQ"/>
<dbReference type="InterPro" id="IPR020094">
    <property type="entry name" value="TruA/RsuA/RluB/E/F_N"/>
</dbReference>
<reference evidence="9" key="2">
    <citation type="journal article" date="2013" name="Nature">
        <title>Insights into bilaterian evolution from three spiralian genomes.</title>
        <authorList>
            <person name="Simakov O."/>
            <person name="Marletaz F."/>
            <person name="Cho S.J."/>
            <person name="Edsinger-Gonzales E."/>
            <person name="Havlak P."/>
            <person name="Hellsten U."/>
            <person name="Kuo D.H."/>
            <person name="Larsson T."/>
            <person name="Lv J."/>
            <person name="Arendt D."/>
            <person name="Savage R."/>
            <person name="Osoegawa K."/>
            <person name="de Jong P."/>
            <person name="Grimwood J."/>
            <person name="Chapman J.A."/>
            <person name="Shapiro H."/>
            <person name="Aerts A."/>
            <person name="Otillar R.P."/>
            <person name="Terry A.Y."/>
            <person name="Boore J.L."/>
            <person name="Grigoriev I.V."/>
            <person name="Lindberg D.R."/>
            <person name="Seaver E.C."/>
            <person name="Weisblat D.A."/>
            <person name="Putnam N.H."/>
            <person name="Rokhsar D.S."/>
        </authorList>
    </citation>
    <scope>NUCLEOTIDE SEQUENCE</scope>
    <source>
        <strain evidence="9">I ESC-2004</strain>
    </source>
</reference>
<feature type="domain" description="Pseudouridine synthase I TruA alpha/beta" evidence="7">
    <location>
        <begin position="8"/>
        <end position="104"/>
    </location>
</feature>